<feature type="region of interest" description="Disordered" evidence="1">
    <location>
        <begin position="208"/>
        <end position="234"/>
    </location>
</feature>
<proteinExistence type="predicted"/>
<comment type="caution">
    <text evidence="2">The sequence shown here is derived from an EMBL/GenBank/DDBJ whole genome shotgun (WGS) entry which is preliminary data.</text>
</comment>
<accession>A0AAV7VNV4</accession>
<organism evidence="2 3">
    <name type="scientific">Pleurodeles waltl</name>
    <name type="common">Iberian ribbed newt</name>
    <dbReference type="NCBI Taxonomy" id="8319"/>
    <lineage>
        <taxon>Eukaryota</taxon>
        <taxon>Metazoa</taxon>
        <taxon>Chordata</taxon>
        <taxon>Craniata</taxon>
        <taxon>Vertebrata</taxon>
        <taxon>Euteleostomi</taxon>
        <taxon>Amphibia</taxon>
        <taxon>Batrachia</taxon>
        <taxon>Caudata</taxon>
        <taxon>Salamandroidea</taxon>
        <taxon>Salamandridae</taxon>
        <taxon>Pleurodelinae</taxon>
        <taxon>Pleurodeles</taxon>
    </lineage>
</organism>
<sequence>MAQSSQKTGYVLIQDGAVVTEDGTEYVLIQDGAVFTLDGVRPFPRRPLMQMSPLERERVITKMAYDLTGDGCDPVGKWLLRLPVQTPDQIKEGAFQVWLRTSNLGSASPRASRCPASLPRPILRLQRSLCSPLRSRVVWAISAASARHQRSVKDGGRHLGSLAALQRSEYQPQKPVPGTKSAPAALPLDTLYLRPHCQLVCRAQAGQDLPGRGEKDGSLTERLLPYSSQAVTSA</sequence>
<protein>
    <submittedName>
        <fullName evidence="2">Uncharacterized protein</fullName>
    </submittedName>
</protein>
<dbReference type="AlphaFoldDB" id="A0AAV7VNV4"/>
<evidence type="ECO:0000313" key="3">
    <source>
        <dbReference type="Proteomes" id="UP001066276"/>
    </source>
</evidence>
<reference evidence="2" key="1">
    <citation type="journal article" date="2022" name="bioRxiv">
        <title>Sequencing and chromosome-scale assembly of the giantPleurodeles waltlgenome.</title>
        <authorList>
            <person name="Brown T."/>
            <person name="Elewa A."/>
            <person name="Iarovenko S."/>
            <person name="Subramanian E."/>
            <person name="Araus A.J."/>
            <person name="Petzold A."/>
            <person name="Susuki M."/>
            <person name="Suzuki K.-i.T."/>
            <person name="Hayashi T."/>
            <person name="Toyoda A."/>
            <person name="Oliveira C."/>
            <person name="Osipova E."/>
            <person name="Leigh N.D."/>
            <person name="Simon A."/>
            <person name="Yun M.H."/>
        </authorList>
    </citation>
    <scope>NUCLEOTIDE SEQUENCE</scope>
    <source>
        <strain evidence="2">20211129_DDA</strain>
        <tissue evidence="2">Liver</tissue>
    </source>
</reference>
<evidence type="ECO:0000256" key="1">
    <source>
        <dbReference type="SAM" id="MobiDB-lite"/>
    </source>
</evidence>
<keyword evidence="3" id="KW-1185">Reference proteome</keyword>
<evidence type="ECO:0000313" key="2">
    <source>
        <dbReference type="EMBL" id="KAJ1201810.1"/>
    </source>
</evidence>
<dbReference type="EMBL" id="JANPWB010000003">
    <property type="protein sequence ID" value="KAJ1201810.1"/>
    <property type="molecule type" value="Genomic_DNA"/>
</dbReference>
<name>A0AAV7VNV4_PLEWA</name>
<gene>
    <name evidence="2" type="ORF">NDU88_005616</name>
</gene>
<dbReference type="Proteomes" id="UP001066276">
    <property type="component" value="Chromosome 2_1"/>
</dbReference>